<feature type="domain" description="Sulfotransferase" evidence="3">
    <location>
        <begin position="121"/>
        <end position="396"/>
    </location>
</feature>
<keyword evidence="2" id="KW-0812">Transmembrane</keyword>
<comment type="caution">
    <text evidence="4">The sequence shown here is derived from an EMBL/GenBank/DDBJ whole genome shotgun (WGS) entry which is preliminary data.</text>
</comment>
<organism evidence="4 5">
    <name type="scientific">Seminavis robusta</name>
    <dbReference type="NCBI Taxonomy" id="568900"/>
    <lineage>
        <taxon>Eukaryota</taxon>
        <taxon>Sar</taxon>
        <taxon>Stramenopiles</taxon>
        <taxon>Ochrophyta</taxon>
        <taxon>Bacillariophyta</taxon>
        <taxon>Bacillariophyceae</taxon>
        <taxon>Bacillariophycidae</taxon>
        <taxon>Naviculales</taxon>
        <taxon>Naviculaceae</taxon>
        <taxon>Seminavis</taxon>
    </lineage>
</organism>
<proteinExistence type="predicted"/>
<evidence type="ECO:0000256" key="1">
    <source>
        <dbReference type="SAM" id="MobiDB-lite"/>
    </source>
</evidence>
<name>A0A9N8E346_9STRA</name>
<dbReference type="InterPro" id="IPR000863">
    <property type="entry name" value="Sulfotransferase_dom"/>
</dbReference>
<feature type="transmembrane region" description="Helical" evidence="2">
    <location>
        <begin position="12"/>
        <end position="30"/>
    </location>
</feature>
<evidence type="ECO:0000313" key="5">
    <source>
        <dbReference type="Proteomes" id="UP001153069"/>
    </source>
</evidence>
<dbReference type="EMBL" id="CAICTM010000600">
    <property type="protein sequence ID" value="CAB9513588.1"/>
    <property type="molecule type" value="Genomic_DNA"/>
</dbReference>
<accession>A0A9N8E346</accession>
<evidence type="ECO:0000256" key="2">
    <source>
        <dbReference type="SAM" id="Phobius"/>
    </source>
</evidence>
<keyword evidence="2" id="KW-1133">Transmembrane helix</keyword>
<reference evidence="4" key="1">
    <citation type="submission" date="2020-06" db="EMBL/GenBank/DDBJ databases">
        <authorList>
            <consortium name="Plant Systems Biology data submission"/>
        </authorList>
    </citation>
    <scope>NUCLEOTIDE SEQUENCE</scope>
    <source>
        <strain evidence="4">D6</strain>
    </source>
</reference>
<dbReference type="Pfam" id="PF00685">
    <property type="entry name" value="Sulfotransfer_1"/>
    <property type="match status" value="1"/>
</dbReference>
<gene>
    <name evidence="4" type="ORF">SEMRO_601_G173490.1</name>
</gene>
<evidence type="ECO:0000259" key="3">
    <source>
        <dbReference type="Pfam" id="PF00685"/>
    </source>
</evidence>
<feature type="compositionally biased region" description="Basic and acidic residues" evidence="1">
    <location>
        <begin position="76"/>
        <end position="93"/>
    </location>
</feature>
<dbReference type="Proteomes" id="UP001153069">
    <property type="component" value="Unassembled WGS sequence"/>
</dbReference>
<dbReference type="AlphaFoldDB" id="A0A9N8E346"/>
<keyword evidence="5" id="KW-1185">Reference proteome</keyword>
<dbReference type="SUPFAM" id="SSF52540">
    <property type="entry name" value="P-loop containing nucleoside triphosphate hydrolases"/>
    <property type="match status" value="1"/>
</dbReference>
<feature type="region of interest" description="Disordered" evidence="1">
    <location>
        <begin position="72"/>
        <end position="102"/>
    </location>
</feature>
<evidence type="ECO:0000313" key="4">
    <source>
        <dbReference type="EMBL" id="CAB9513588.1"/>
    </source>
</evidence>
<dbReference type="GO" id="GO:0008146">
    <property type="term" value="F:sulfotransferase activity"/>
    <property type="evidence" value="ECO:0007669"/>
    <property type="project" value="InterPro"/>
</dbReference>
<dbReference type="OrthoDB" id="46091at2759"/>
<dbReference type="Gene3D" id="3.40.50.300">
    <property type="entry name" value="P-loop containing nucleotide triphosphate hydrolases"/>
    <property type="match status" value="1"/>
</dbReference>
<sequence>MSNLSTFQHRSMTVVLLSLVSMVACFMWWGKLPIGFLQIETTESKGFRPAWAPPFLFQSEWVDNTDDEVEFTGDDDNYKEGERIRSMDKMENKKRLRNKNASNSTKQNFAFENYKERPKIVWLMSYPNSGTSYTMTMVSRASNRAIASNYGREVTEPPTFNTPLYPGEDWSWNGPFYKPDPRKPLPDDYVLVKTHCGGRCTLCGPDRYVMTEKDFFDECRRGSGLFPKEVQKRVKEMQPPSSSNALSSTVHEGFQIVHYNASLVKKAIHLYRNPFDNIVSRFHLERIHWAAKKMEREIKRYTNDAEGFQRWCKDSNAEYGPKPNKPNKFLPKDVVRLMQGVPCHGEIYRYTQWHNLANAVINHNNKTNLIIHYENYDKKWNETAGKILDFLHLEMQGTNKDFSARHDYDPYFTPTQRSAAKALMQRVATKAVWRQLERYFQDVP</sequence>
<keyword evidence="2" id="KW-0472">Membrane</keyword>
<dbReference type="InterPro" id="IPR027417">
    <property type="entry name" value="P-loop_NTPase"/>
</dbReference>
<protein>
    <recommendedName>
        <fullName evidence="3">Sulfotransferase domain-containing protein</fullName>
    </recommendedName>
</protein>